<keyword evidence="2" id="KW-0328">Glycosyltransferase</keyword>
<evidence type="ECO:0000256" key="1">
    <source>
        <dbReference type="ARBA" id="ARBA00009995"/>
    </source>
</evidence>
<dbReference type="GeneID" id="100572074"/>
<dbReference type="CDD" id="cd03784">
    <property type="entry name" value="GT1_Gtf-like"/>
    <property type="match status" value="1"/>
</dbReference>
<keyword evidence="4" id="KW-0812">Transmembrane</keyword>
<evidence type="ECO:0000256" key="2">
    <source>
        <dbReference type="ARBA" id="ARBA00022676"/>
    </source>
</evidence>
<protein>
    <recommendedName>
        <fullName evidence="8">Glucuronosyltransferase</fullName>
    </recommendedName>
</protein>
<evidence type="ECO:0000313" key="6">
    <source>
        <dbReference type="EnsemblMetazoa" id="XP_029344273.1"/>
    </source>
</evidence>
<dbReference type="InterPro" id="IPR050271">
    <property type="entry name" value="UDP-glycosyltransferase"/>
</dbReference>
<keyword evidence="7" id="KW-1185">Reference proteome</keyword>
<dbReference type="GO" id="GO:0008194">
    <property type="term" value="F:UDP-glycosyltransferase activity"/>
    <property type="evidence" value="ECO:0007669"/>
    <property type="project" value="InterPro"/>
</dbReference>
<dbReference type="PANTHER" id="PTHR48043">
    <property type="entry name" value="EG:EG0003.4 PROTEIN-RELATED"/>
    <property type="match status" value="1"/>
</dbReference>
<organism evidence="6 7">
    <name type="scientific">Acyrthosiphon pisum</name>
    <name type="common">Pea aphid</name>
    <dbReference type="NCBI Taxonomy" id="7029"/>
    <lineage>
        <taxon>Eukaryota</taxon>
        <taxon>Metazoa</taxon>
        <taxon>Ecdysozoa</taxon>
        <taxon>Arthropoda</taxon>
        <taxon>Hexapoda</taxon>
        <taxon>Insecta</taxon>
        <taxon>Pterygota</taxon>
        <taxon>Neoptera</taxon>
        <taxon>Paraneoptera</taxon>
        <taxon>Hemiptera</taxon>
        <taxon>Sternorrhyncha</taxon>
        <taxon>Aphidomorpha</taxon>
        <taxon>Aphidoidea</taxon>
        <taxon>Aphididae</taxon>
        <taxon>Macrosiphini</taxon>
        <taxon>Acyrthosiphon</taxon>
    </lineage>
</organism>
<dbReference type="FunFam" id="3.40.50.2000:FF:000021">
    <property type="entry name" value="UDP-glucuronosyltransferase"/>
    <property type="match status" value="1"/>
</dbReference>
<evidence type="ECO:0000256" key="3">
    <source>
        <dbReference type="ARBA" id="ARBA00022679"/>
    </source>
</evidence>
<feature type="signal peptide" evidence="5">
    <location>
        <begin position="1"/>
        <end position="19"/>
    </location>
</feature>
<accession>A0A8R2JQ07</accession>
<keyword evidence="3" id="KW-0808">Transferase</keyword>
<dbReference type="InterPro" id="IPR002213">
    <property type="entry name" value="UDP_glucos_trans"/>
</dbReference>
<dbReference type="RefSeq" id="XP_029344273.1">
    <property type="nucleotide sequence ID" value="XM_029488413.1"/>
</dbReference>
<feature type="transmembrane region" description="Helical" evidence="4">
    <location>
        <begin position="366"/>
        <end position="385"/>
    </location>
</feature>
<keyword evidence="4" id="KW-0472">Membrane</keyword>
<evidence type="ECO:0000256" key="4">
    <source>
        <dbReference type="SAM" id="Phobius"/>
    </source>
</evidence>
<dbReference type="EnsemblMetazoa" id="XM_029488413.1">
    <property type="protein sequence ID" value="XP_029344273.1"/>
    <property type="gene ID" value="LOC100572074"/>
</dbReference>
<evidence type="ECO:0000256" key="5">
    <source>
        <dbReference type="SAM" id="SignalP"/>
    </source>
</evidence>
<dbReference type="PANTHER" id="PTHR48043:SF145">
    <property type="entry name" value="FI06409P-RELATED"/>
    <property type="match status" value="1"/>
</dbReference>
<proteinExistence type="inferred from homology"/>
<dbReference type="Proteomes" id="UP000007819">
    <property type="component" value="Chromosome A1"/>
</dbReference>
<evidence type="ECO:0008006" key="8">
    <source>
        <dbReference type="Google" id="ProtNLM"/>
    </source>
</evidence>
<dbReference type="SUPFAM" id="SSF53756">
    <property type="entry name" value="UDP-Glycosyltransferase/glycogen phosphorylase"/>
    <property type="match status" value="1"/>
</dbReference>
<name>A0A8R2JQ07_ACYPI</name>
<evidence type="ECO:0000313" key="7">
    <source>
        <dbReference type="Proteomes" id="UP000007819"/>
    </source>
</evidence>
<reference evidence="7" key="1">
    <citation type="submission" date="2010-06" db="EMBL/GenBank/DDBJ databases">
        <authorList>
            <person name="Jiang H."/>
            <person name="Abraham K."/>
            <person name="Ali S."/>
            <person name="Alsbrooks S.L."/>
            <person name="Anim B.N."/>
            <person name="Anosike U.S."/>
            <person name="Attaway T."/>
            <person name="Bandaranaike D.P."/>
            <person name="Battles P.K."/>
            <person name="Bell S.N."/>
            <person name="Bell A.V."/>
            <person name="Beltran B."/>
            <person name="Bickham C."/>
            <person name="Bustamante Y."/>
            <person name="Caleb T."/>
            <person name="Canada A."/>
            <person name="Cardenas V."/>
            <person name="Carter K."/>
            <person name="Chacko J."/>
            <person name="Chandrabose M.N."/>
            <person name="Chavez D."/>
            <person name="Chavez A."/>
            <person name="Chen L."/>
            <person name="Chu H.-S."/>
            <person name="Claassen K.J."/>
            <person name="Cockrell R."/>
            <person name="Collins M."/>
            <person name="Cooper J.A."/>
            <person name="Cree A."/>
            <person name="Curry S.M."/>
            <person name="Da Y."/>
            <person name="Dao M.D."/>
            <person name="Das B."/>
            <person name="Davila M.-L."/>
            <person name="Davy-Carroll L."/>
            <person name="Denson S."/>
            <person name="Dinh H."/>
            <person name="Ebong V.E."/>
            <person name="Edwards J.R."/>
            <person name="Egan A."/>
            <person name="El-Daye J."/>
            <person name="Escobedo L."/>
            <person name="Fernandez S."/>
            <person name="Fernando P.R."/>
            <person name="Flagg N."/>
            <person name="Forbes L.D."/>
            <person name="Fowler R.G."/>
            <person name="Fu Q."/>
            <person name="Gabisi R.A."/>
            <person name="Ganer J."/>
            <person name="Garbino Pronczuk A."/>
            <person name="Garcia R.M."/>
            <person name="Garner T."/>
            <person name="Garrett T.E."/>
            <person name="Gonzalez D.A."/>
            <person name="Hamid H."/>
            <person name="Hawkins E.S."/>
            <person name="Hirani K."/>
            <person name="Hogues M.E."/>
            <person name="Hollins B."/>
            <person name="Hsiao C.-H."/>
            <person name="Jabil R."/>
            <person name="James M.L."/>
            <person name="Jhangiani S.N."/>
            <person name="Johnson B."/>
            <person name="Johnson Q."/>
            <person name="Joshi V."/>
            <person name="Kalu J.B."/>
            <person name="Kam C."/>
            <person name="Kashfia A."/>
            <person name="Keebler J."/>
            <person name="Kisamo H."/>
            <person name="Kovar C.L."/>
            <person name="Lago L.A."/>
            <person name="Lai C.-Y."/>
            <person name="Laidlaw J."/>
            <person name="Lara F."/>
            <person name="Le T.-K."/>
            <person name="Lee S.L."/>
            <person name="Legall F.H."/>
            <person name="Lemon S.J."/>
            <person name="Lewis L.R."/>
            <person name="Li B."/>
            <person name="Liu Y."/>
            <person name="Liu Y.-S."/>
            <person name="Lopez J."/>
            <person name="Lozado R.J."/>
            <person name="Lu J."/>
            <person name="Madu R.C."/>
            <person name="Maheshwari M."/>
            <person name="Maheshwari R."/>
            <person name="Malloy K."/>
            <person name="Martinez E."/>
            <person name="Mathew T."/>
            <person name="Mercado I.C."/>
            <person name="Mercado C."/>
            <person name="Meyer B."/>
            <person name="Montgomery K."/>
            <person name="Morgan M.B."/>
            <person name="Munidasa M."/>
            <person name="Nazareth L.V."/>
            <person name="Nelson J."/>
            <person name="Ng B.M."/>
            <person name="Nguyen N.B."/>
            <person name="Nguyen P.Q."/>
            <person name="Nguyen T."/>
            <person name="Obregon M."/>
            <person name="Okwuonu G.O."/>
            <person name="Onwere C.G."/>
            <person name="Orozco G."/>
            <person name="Parra A."/>
            <person name="Patel S."/>
            <person name="Patil S."/>
            <person name="Perez A."/>
            <person name="Perez Y."/>
            <person name="Pham C."/>
            <person name="Primus E.L."/>
            <person name="Pu L.-L."/>
            <person name="Puazo M."/>
            <person name="Qin X."/>
            <person name="Quiroz J.B."/>
            <person name="Reese J."/>
            <person name="Richards S."/>
            <person name="Rives C.M."/>
            <person name="Robberts R."/>
            <person name="Ruiz S.J."/>
            <person name="Ruiz M.J."/>
            <person name="Santibanez J."/>
            <person name="Schneider B.W."/>
            <person name="Sisson I."/>
            <person name="Smith M."/>
            <person name="Sodergren E."/>
            <person name="Song X.-Z."/>
            <person name="Song B.B."/>
            <person name="Summersgill H."/>
            <person name="Thelus R."/>
            <person name="Thornton R.D."/>
            <person name="Trejos Z.Y."/>
            <person name="Usmani K."/>
            <person name="Vattathil S."/>
            <person name="Villasana D."/>
            <person name="Walker D.L."/>
            <person name="Wang S."/>
            <person name="Wang K."/>
            <person name="White C.S."/>
            <person name="Williams A.C."/>
            <person name="Williamson J."/>
            <person name="Wilson K."/>
            <person name="Woghiren I.O."/>
            <person name="Woodworth J.R."/>
            <person name="Worley K.C."/>
            <person name="Wright R.A."/>
            <person name="Wu W."/>
            <person name="Young L."/>
            <person name="Zhang L."/>
            <person name="Zhang J."/>
            <person name="Zhu Y."/>
            <person name="Muzny D.M."/>
            <person name="Weinstock G."/>
            <person name="Gibbs R.A."/>
        </authorList>
    </citation>
    <scope>NUCLEOTIDE SEQUENCE [LARGE SCALE GENOMIC DNA]</scope>
    <source>
        <strain evidence="7">LSR1</strain>
    </source>
</reference>
<dbReference type="Pfam" id="PF00201">
    <property type="entry name" value="UDPGT"/>
    <property type="match status" value="1"/>
</dbReference>
<reference evidence="6" key="2">
    <citation type="submission" date="2022-06" db="UniProtKB">
        <authorList>
            <consortium name="EnsemblMetazoa"/>
        </authorList>
    </citation>
    <scope>IDENTIFICATION</scope>
</reference>
<sequence>MSATMKFMFFFLLYKVFNANCFMAFGYHLNAPVVGVASNPGYPWVHAMVANPQNSAISSNLLRSSINPTTFLSRLYNTIHTFYVNNYFNYYTSAQTDIIKKYFGPDAPSVRELEKNISLVIVNSHLASDGVKPSTPAFIKVGGIHIQNDGANESLGEFQQWLDESKNGFIYFAFGSMTQLETFPTDVIQALFKSFEKINPIRVLMKSSEPENLPFSLPNNTRTFSWISQLAVLKHKNIRAAIIHGGAKGIQETIMCGVPLIGVPLFADQFFNVDFPVKSKMAIKIDLSDLNEKTMDNALYEVLNNPIYSESAKKMSKKFNDRPMSPMDTACYWIEYIMRNGGDTLRSPAVNLYWWEVALIDVYELIFIPFIFLIVLFIYTIAISFSKSTNIQDEELETPNLIFYNGIEGTEGIIEGIEAKITQTTTITKKKSGLTTNKVSCYDESLNNAVDTLTFVCEQKSMTNNFIIFGQHVAAQLEKLPLEKSIFLQEKIQSLLTKARFSNSSIYRKFDDETNYDNS</sequence>
<dbReference type="OrthoDB" id="5835829at2759"/>
<dbReference type="Gene3D" id="3.40.50.2000">
    <property type="entry name" value="Glycogen Phosphorylase B"/>
    <property type="match status" value="1"/>
</dbReference>
<feature type="chain" id="PRO_5035787883" description="Glucuronosyltransferase" evidence="5">
    <location>
        <begin position="20"/>
        <end position="519"/>
    </location>
</feature>
<comment type="similarity">
    <text evidence="1">Belongs to the UDP-glycosyltransferase family.</text>
</comment>
<keyword evidence="4" id="KW-1133">Transmembrane helix</keyword>
<dbReference type="AlphaFoldDB" id="A0A8R2JQ07"/>
<keyword evidence="5" id="KW-0732">Signal</keyword>